<dbReference type="SUPFAM" id="SSF158446">
    <property type="entry name" value="IVS-encoded protein-like"/>
    <property type="match status" value="1"/>
</dbReference>
<keyword evidence="2" id="KW-1185">Reference proteome</keyword>
<gene>
    <name evidence="1" type="ORF">C8N25_12670</name>
</gene>
<proteinExistence type="predicted"/>
<dbReference type="InterPro" id="IPR036583">
    <property type="entry name" value="23S_rRNA_IVS_sf"/>
</dbReference>
<sequence length="83" mass="9991">MAYDNYYYELDDYKLSRQSAKDVYVILKKFPFEERYSLTDQIRRSSRSVGSQIAESWVKRRYVIILFLSFLTQMLNSMRPNTG</sequence>
<name>A0A3E0DFR7_9BACT</name>
<accession>A0A3E0DFR7</accession>
<evidence type="ECO:0000313" key="2">
    <source>
        <dbReference type="Proteomes" id="UP000256405"/>
    </source>
</evidence>
<dbReference type="InterPro" id="IPR012657">
    <property type="entry name" value="23S_rRNA-intervening_sequence"/>
</dbReference>
<dbReference type="Proteomes" id="UP000256405">
    <property type="component" value="Unassembled WGS sequence"/>
</dbReference>
<organism evidence="1 2">
    <name type="scientific">Algoriphagus antarcticus</name>
    <dbReference type="NCBI Taxonomy" id="238540"/>
    <lineage>
        <taxon>Bacteria</taxon>
        <taxon>Pseudomonadati</taxon>
        <taxon>Bacteroidota</taxon>
        <taxon>Cytophagia</taxon>
        <taxon>Cytophagales</taxon>
        <taxon>Cyclobacteriaceae</taxon>
        <taxon>Algoriphagus</taxon>
    </lineage>
</organism>
<dbReference type="EMBL" id="QUNF01000026">
    <property type="protein sequence ID" value="REG81566.1"/>
    <property type="molecule type" value="Genomic_DNA"/>
</dbReference>
<dbReference type="RefSeq" id="WP_262481361.1">
    <property type="nucleotide sequence ID" value="NZ_MSSW01000017.1"/>
</dbReference>
<dbReference type="NCBIfam" id="TIGR02436">
    <property type="entry name" value="four helix bundle protein"/>
    <property type="match status" value="1"/>
</dbReference>
<comment type="caution">
    <text evidence="1">The sequence shown here is derived from an EMBL/GenBank/DDBJ whole genome shotgun (WGS) entry which is preliminary data.</text>
</comment>
<dbReference type="Pfam" id="PF05635">
    <property type="entry name" value="23S_rRNA_IVP"/>
    <property type="match status" value="1"/>
</dbReference>
<reference evidence="1 2" key="1">
    <citation type="submission" date="2018-08" db="EMBL/GenBank/DDBJ databases">
        <title>Genomic Encyclopedia of Archaeal and Bacterial Type Strains, Phase II (KMG-II): from individual species to whole genera.</title>
        <authorList>
            <person name="Goeker M."/>
        </authorList>
    </citation>
    <scope>NUCLEOTIDE SEQUENCE [LARGE SCALE GENOMIC DNA]</scope>
    <source>
        <strain evidence="1 2">DSM 15986</strain>
    </source>
</reference>
<dbReference type="AlphaFoldDB" id="A0A3E0DFR7"/>
<evidence type="ECO:0000313" key="1">
    <source>
        <dbReference type="EMBL" id="REG81566.1"/>
    </source>
</evidence>
<protein>
    <submittedName>
        <fullName evidence="1">Four helix bundle protein</fullName>
    </submittedName>
</protein>
<dbReference type="Gene3D" id="1.20.1440.60">
    <property type="entry name" value="23S rRNA-intervening sequence"/>
    <property type="match status" value="1"/>
</dbReference>